<dbReference type="RefSeq" id="WP_013659261.1">
    <property type="nucleotide sequence ID" value="NC_015276.1"/>
</dbReference>
<evidence type="ECO:0000313" key="5">
    <source>
        <dbReference type="Proteomes" id="UP000001062"/>
    </source>
</evidence>
<dbReference type="AlphaFoldDB" id="F2JUM1"/>
<organism evidence="4 5">
    <name type="scientific">Marinomonas mediterranea (strain ATCC 700492 / JCM 21426 / NBRC 103028 / MMB-1)</name>
    <dbReference type="NCBI Taxonomy" id="717774"/>
    <lineage>
        <taxon>Bacteria</taxon>
        <taxon>Pseudomonadati</taxon>
        <taxon>Pseudomonadota</taxon>
        <taxon>Gammaproteobacteria</taxon>
        <taxon>Oceanospirillales</taxon>
        <taxon>Oceanospirillaceae</taxon>
        <taxon>Marinomonas</taxon>
    </lineage>
</organism>
<dbReference type="SUPFAM" id="SSF54001">
    <property type="entry name" value="Cysteine proteinases"/>
    <property type="match status" value="1"/>
</dbReference>
<dbReference type="Pfam" id="PF01841">
    <property type="entry name" value="Transglut_core"/>
    <property type="match status" value="1"/>
</dbReference>
<dbReference type="Gene3D" id="2.60.40.3140">
    <property type="match status" value="1"/>
</dbReference>
<dbReference type="KEGG" id="mme:Marme_0048"/>
<name>F2JUM1_MARM1</name>
<evidence type="ECO:0000313" key="4">
    <source>
        <dbReference type="EMBL" id="ADZ89354.1"/>
    </source>
</evidence>
<dbReference type="STRING" id="717774.Marme_0048"/>
<sequence length="674" mass="77794" precursor="true">MIWKGLKPILLCASLLASFLVSAEKYQSNGFQFETKDFPSWVTPKHLPDLLPTQHQGSVSYLLLDRQEVADGNDSGYFYHLVQRANNLDGVEDISKLSISFNPEYQKLVFHNISVIRDGQEMNRLEPSDISLVREENELSQELFTGYVDGIVFLKDIRVGDIVDYSYSIEGRNPVFQGHFFSSWSMNWQVPVNYSYLKVITTPDYPLTIKNTGYKSAPLITDNGSQLVYEWTAENTPTYYYEDNYPRRFSPRQTVSLSEFDSWEKVNAWGETLYSYDFTNEELNQFVASLSKKSKSDAVLAALDFVQEEIRYLGIELGLNSHLPHSPDEVIQHRYGDCKDKTQLLVSLLKKLNITAYPALVSWDKGSGVDLYAPSPGVFDHVITYVELDGQAYWLDPTRSFQEGTLETLGYYDYGKALILGHPEKKSLVTVGLKDSQIPVVETRNRFSVLSTEAPVEYTVITTYTGTRADQMRRRVATSRLEALESDYINYLSGFFPGIEKTQDMTFKDHKAKNQFDVEEHYLIHDFFSEEDGRKYYTLYAYGLYGYIKKPEVTRRKGPLWLQGPVKLSHQIDYVTPNKGAMNIDSKRVEKTTDQLWFMKEEDWFNRTLTIRHELMIKSDELQAKDMKSYLKFYEMINDNTEHAYWAAEQQADNGIFADFISDLQQLIYTKEGS</sequence>
<dbReference type="InterPro" id="IPR002931">
    <property type="entry name" value="Transglutaminase-like"/>
</dbReference>
<dbReference type="InterPro" id="IPR024618">
    <property type="entry name" value="DUF3857"/>
</dbReference>
<feature type="chain" id="PRO_5003279487" evidence="1">
    <location>
        <begin position="24"/>
        <end position="674"/>
    </location>
</feature>
<feature type="domain" description="Transglutaminase-like" evidence="2">
    <location>
        <begin position="290"/>
        <end position="356"/>
    </location>
</feature>
<keyword evidence="1" id="KW-0732">Signal</keyword>
<proteinExistence type="predicted"/>
<dbReference type="Pfam" id="PF12969">
    <property type="entry name" value="DUF3857"/>
    <property type="match status" value="1"/>
</dbReference>
<feature type="domain" description="DUF3857" evidence="3">
    <location>
        <begin position="77"/>
        <end position="238"/>
    </location>
</feature>
<accession>F2JUM1</accession>
<gene>
    <name evidence="4" type="ordered locus">Marme_0048</name>
</gene>
<keyword evidence="5" id="KW-1185">Reference proteome</keyword>
<dbReference type="InterPro" id="IPR038765">
    <property type="entry name" value="Papain-like_cys_pep_sf"/>
</dbReference>
<dbReference type="eggNOG" id="COG1305">
    <property type="taxonomic scope" value="Bacteria"/>
</dbReference>
<dbReference type="Proteomes" id="UP000001062">
    <property type="component" value="Chromosome"/>
</dbReference>
<protein>
    <submittedName>
        <fullName evidence="4">Transglutaminase domain-containing protein</fullName>
    </submittedName>
</protein>
<dbReference type="PATRIC" id="fig|717774.3.peg.51"/>
<dbReference type="EMBL" id="CP002583">
    <property type="protein sequence ID" value="ADZ89354.1"/>
    <property type="molecule type" value="Genomic_DNA"/>
</dbReference>
<evidence type="ECO:0000259" key="3">
    <source>
        <dbReference type="Pfam" id="PF12969"/>
    </source>
</evidence>
<dbReference type="HOGENOM" id="CLU_016232_0_0_6"/>
<evidence type="ECO:0000256" key="1">
    <source>
        <dbReference type="SAM" id="SignalP"/>
    </source>
</evidence>
<dbReference type="Gene3D" id="3.10.620.30">
    <property type="match status" value="1"/>
</dbReference>
<feature type="signal peptide" evidence="1">
    <location>
        <begin position="1"/>
        <end position="23"/>
    </location>
</feature>
<evidence type="ECO:0000259" key="2">
    <source>
        <dbReference type="Pfam" id="PF01841"/>
    </source>
</evidence>
<dbReference type="OrthoDB" id="8595007at2"/>
<reference evidence="4 5" key="1">
    <citation type="journal article" date="2012" name="Stand. Genomic Sci.">
        <title>Complete genome sequence of the melanogenic marine bacterium Marinomonas mediterranea type strain (MMB-1(T)).</title>
        <authorList>
            <person name="Lucas-Elio P."/>
            <person name="Goodwin L."/>
            <person name="Woyke T."/>
            <person name="Pitluck S."/>
            <person name="Nolan M."/>
            <person name="Kyrpides N.C."/>
            <person name="Detter J.C."/>
            <person name="Copeland A."/>
            <person name="Teshima H."/>
            <person name="Bruce D."/>
            <person name="Detter C."/>
            <person name="Tapia R."/>
            <person name="Han S."/>
            <person name="Land M.L."/>
            <person name="Ivanova N."/>
            <person name="Mikhailova N."/>
            <person name="Johnston A.W."/>
            <person name="Sanchez-Amat A."/>
        </authorList>
    </citation>
    <scope>NUCLEOTIDE SEQUENCE [LARGE SCALE GENOMIC DNA]</scope>
    <source>
        <strain evidence="5">ATCC 700492 / JCM 21426 / NBRC 103028 / MMB-1</strain>
    </source>
</reference>